<dbReference type="PANTHER" id="PTHR15565:SF0">
    <property type="entry name" value="PROTEIN AATF"/>
    <property type="match status" value="1"/>
</dbReference>
<comment type="caution">
    <text evidence="6">The sequence shown here is derived from an EMBL/GenBank/DDBJ whole genome shotgun (WGS) entry which is preliminary data.</text>
</comment>
<dbReference type="Proteomes" id="UP000187429">
    <property type="component" value="Unassembled WGS sequence"/>
</dbReference>
<dbReference type="PANTHER" id="PTHR15565">
    <property type="entry name" value="AATF PROTEIN APOPTOSIS ANTAGONIZING TRANSCRIPTION FACTOR"/>
    <property type="match status" value="1"/>
</dbReference>
<accession>A0A1R1YRA2</accession>
<dbReference type="InterPro" id="IPR039223">
    <property type="entry name" value="AATF/Bfr2"/>
</dbReference>
<name>A0A1R1YRA2_9FUNG</name>
<keyword evidence="7" id="KW-1185">Reference proteome</keyword>
<evidence type="ECO:0000259" key="4">
    <source>
        <dbReference type="Pfam" id="PF08164"/>
    </source>
</evidence>
<feature type="compositionally biased region" description="Low complexity" evidence="3">
    <location>
        <begin position="1"/>
        <end position="10"/>
    </location>
</feature>
<feature type="compositionally biased region" description="Acidic residues" evidence="3">
    <location>
        <begin position="161"/>
        <end position="173"/>
    </location>
</feature>
<feature type="compositionally biased region" description="Polar residues" evidence="3">
    <location>
        <begin position="131"/>
        <end position="156"/>
    </location>
</feature>
<organism evidence="6 7">
    <name type="scientific">Smittium culicis</name>
    <dbReference type="NCBI Taxonomy" id="133412"/>
    <lineage>
        <taxon>Eukaryota</taxon>
        <taxon>Fungi</taxon>
        <taxon>Fungi incertae sedis</taxon>
        <taxon>Zoopagomycota</taxon>
        <taxon>Kickxellomycotina</taxon>
        <taxon>Harpellomycetes</taxon>
        <taxon>Harpellales</taxon>
        <taxon>Legeriomycetaceae</taxon>
        <taxon>Smittium</taxon>
    </lineage>
</organism>
<feature type="compositionally biased region" description="Low complexity" evidence="3">
    <location>
        <begin position="118"/>
        <end position="130"/>
    </location>
</feature>
<evidence type="ECO:0000256" key="3">
    <source>
        <dbReference type="SAM" id="MobiDB-lite"/>
    </source>
</evidence>
<feature type="compositionally biased region" description="Basic and acidic residues" evidence="3">
    <location>
        <begin position="11"/>
        <end position="23"/>
    </location>
</feature>
<feature type="compositionally biased region" description="Acidic residues" evidence="3">
    <location>
        <begin position="107"/>
        <end position="117"/>
    </location>
</feature>
<dbReference type="InterPro" id="IPR025160">
    <property type="entry name" value="AATF"/>
</dbReference>
<reference evidence="7" key="1">
    <citation type="submission" date="2017-01" db="EMBL/GenBank/DDBJ databases">
        <authorList>
            <person name="Wang Y."/>
            <person name="White M."/>
            <person name="Kvist S."/>
            <person name="Moncalvo J.-M."/>
        </authorList>
    </citation>
    <scope>NUCLEOTIDE SEQUENCE [LARGE SCALE GENOMIC DNA]</scope>
    <source>
        <strain evidence="7">ID-206-W2</strain>
    </source>
</reference>
<dbReference type="AlphaFoldDB" id="A0A1R1YRA2"/>
<dbReference type="InterPro" id="IPR012617">
    <property type="entry name" value="AATF_C"/>
</dbReference>
<feature type="domain" description="Apoptosis-antagonizing transcription factor C-terminal" evidence="4">
    <location>
        <begin position="427"/>
        <end position="508"/>
    </location>
</feature>
<proteinExistence type="inferred from homology"/>
<protein>
    <recommendedName>
        <fullName evidence="2">Protein BFR2</fullName>
    </recommendedName>
</protein>
<comment type="similarity">
    <text evidence="1">Belongs to the AATF family.</text>
</comment>
<dbReference type="EMBL" id="LSSM01000291">
    <property type="protein sequence ID" value="OMJ29411.1"/>
    <property type="molecule type" value="Genomic_DNA"/>
</dbReference>
<evidence type="ECO:0000256" key="2">
    <source>
        <dbReference type="ARBA" id="ARBA00013850"/>
    </source>
</evidence>
<dbReference type="Pfam" id="PF08164">
    <property type="entry name" value="TRAUB"/>
    <property type="match status" value="1"/>
</dbReference>
<feature type="domain" description="AATF leucine zipper-containing" evidence="5">
    <location>
        <begin position="230"/>
        <end position="358"/>
    </location>
</feature>
<dbReference type="Pfam" id="PF13339">
    <property type="entry name" value="AATF-Che1"/>
    <property type="match status" value="1"/>
</dbReference>
<evidence type="ECO:0000256" key="1">
    <source>
        <dbReference type="ARBA" id="ARBA00008966"/>
    </source>
</evidence>
<evidence type="ECO:0000313" key="6">
    <source>
        <dbReference type="EMBL" id="OMJ29411.1"/>
    </source>
</evidence>
<gene>
    <name evidence="6" type="ORF">AYI69_g1086</name>
</gene>
<evidence type="ECO:0000313" key="7">
    <source>
        <dbReference type="Proteomes" id="UP000187429"/>
    </source>
</evidence>
<feature type="compositionally biased region" description="Polar residues" evidence="3">
    <location>
        <begin position="84"/>
        <end position="96"/>
    </location>
</feature>
<feature type="compositionally biased region" description="Low complexity" evidence="3">
    <location>
        <begin position="97"/>
        <end position="106"/>
    </location>
</feature>
<feature type="compositionally biased region" description="Polar residues" evidence="3">
    <location>
        <begin position="31"/>
        <end position="45"/>
    </location>
</feature>
<sequence>MLPRKTTLAKTLKDLTDPTPKDFDIEDENYQSDQSENEQNTSLQSKRAHYLPIGKSRIRKNLDLDNNTNYPGIKTSRDKLGFSAKNSDSDSGQSYTSISNNSSESGSEIDSEIDSDSENNSSANNSKISSKLNEPSSDYSSDSQQNGDDLINSDQNSDSAISEDSDQESDSMSDNDSNSSSDDELTSSKKHRNSADIDQSSSEAVKKELQKLALTEKKLVNELALSKESDLVKGRHVIKQTKTWESALDLRIRFQKLLVKVNEFPTPSEIVEANIKSVDIKGPLDSAKSSIDNLLNKVLTVMDKIADKENIPENITDIATLKNKRAIDNVDALWQSIEARNKRIKSFRDSTLSKWDTRINLLPSNLSSKSLNAFKQNSLQQISSMMENKDRLVKRTNLARIDYNFLIPKLEISEKSFSGIFDDTDFYQALLHDLIDAKSQSSKTGSSLDTGLHKSIKNKGKKVDTKASKGRKIRYQVHEKLENFMAPSSSSTAPWTNDQIFELYNSLLGTTNNIAPATTPLSNSENLLLQPTDANSVADPEIGNFKLFNF</sequence>
<dbReference type="GO" id="GO:0005730">
    <property type="term" value="C:nucleolus"/>
    <property type="evidence" value="ECO:0007669"/>
    <property type="project" value="TreeGrafter"/>
</dbReference>
<feature type="region of interest" description="Disordered" evidence="3">
    <location>
        <begin position="1"/>
        <end position="203"/>
    </location>
</feature>
<dbReference type="OrthoDB" id="5783963at2759"/>
<evidence type="ECO:0000259" key="5">
    <source>
        <dbReference type="Pfam" id="PF13339"/>
    </source>
</evidence>